<reference evidence="2" key="1">
    <citation type="submission" date="2018-06" db="EMBL/GenBank/DDBJ databases">
        <authorList>
            <consortium name="Pathogen Informatics"/>
        </authorList>
    </citation>
    <scope>NUCLEOTIDE SEQUENCE [LARGE SCALE GENOMIC DNA]</scope>
    <source>
        <strain evidence="2">NCTC10132</strain>
    </source>
</reference>
<feature type="non-terminal residue" evidence="1">
    <location>
        <position position="62"/>
    </location>
</feature>
<dbReference type="EMBL" id="LS991951">
    <property type="protein sequence ID" value="SYV96845.1"/>
    <property type="molecule type" value="Genomic_DNA"/>
</dbReference>
<organism evidence="1 2">
    <name type="scientific">Mycoplasmopsis edwardii</name>
    <dbReference type="NCBI Taxonomy" id="53558"/>
    <lineage>
        <taxon>Bacteria</taxon>
        <taxon>Bacillati</taxon>
        <taxon>Mycoplasmatota</taxon>
        <taxon>Mycoplasmoidales</taxon>
        <taxon>Metamycoplasmataceae</taxon>
        <taxon>Mycoplasmopsis</taxon>
    </lineage>
</organism>
<dbReference type="Proteomes" id="UP000257559">
    <property type="component" value="Chromosome"/>
</dbReference>
<dbReference type="KEGG" id="medw:NCTC10132_00179"/>
<proteinExistence type="predicted"/>
<evidence type="ECO:0000313" key="1">
    <source>
        <dbReference type="EMBL" id="SYV96845.1"/>
    </source>
</evidence>
<gene>
    <name evidence="1" type="ORF">NCTC10132_00179</name>
</gene>
<dbReference type="AlphaFoldDB" id="A0A3B0PQ23"/>
<accession>A0A3B0PQ23</accession>
<keyword evidence="2" id="KW-1185">Reference proteome</keyword>
<protein>
    <submittedName>
        <fullName evidence="1">Uncharacterized protein</fullName>
    </submittedName>
</protein>
<sequence>MLNENIKEGHEVKVVSIRIEKFMDAEKFVPGVDDNSTEISFDKLTFTFNHIVPQDTLIDRNW</sequence>
<evidence type="ECO:0000313" key="2">
    <source>
        <dbReference type="Proteomes" id="UP000257559"/>
    </source>
</evidence>
<name>A0A3B0PQ23_9BACT</name>